<feature type="region of interest" description="Disordered" evidence="1">
    <location>
        <begin position="295"/>
        <end position="366"/>
    </location>
</feature>
<evidence type="ECO:0000256" key="3">
    <source>
        <dbReference type="SAM" id="SignalP"/>
    </source>
</evidence>
<accession>A0A9E7AG81</accession>
<dbReference type="Proteomes" id="UP000830236">
    <property type="component" value="Chromosome"/>
</dbReference>
<keyword evidence="3" id="KW-0732">Signal</keyword>
<reference evidence="4" key="1">
    <citation type="submission" date="2022-05" db="EMBL/GenBank/DDBJ databases">
        <title>Using nanopore sequencing to obtain complete genomes from saliva samples.</title>
        <authorList>
            <person name="Baker J.L."/>
        </authorList>
    </citation>
    <scope>NUCLEOTIDE SEQUENCE</scope>
    <source>
        <strain evidence="4">JCVI-JB-Ag32</strain>
    </source>
</reference>
<feature type="chain" id="PRO_5039174242" evidence="3">
    <location>
        <begin position="26"/>
        <end position="366"/>
    </location>
</feature>
<dbReference type="KEGG" id="agh:M3I41_02075"/>
<organism evidence="4 5">
    <name type="scientific">Actinomyces graevenitzii</name>
    <dbReference type="NCBI Taxonomy" id="55565"/>
    <lineage>
        <taxon>Bacteria</taxon>
        <taxon>Bacillati</taxon>
        <taxon>Actinomycetota</taxon>
        <taxon>Actinomycetes</taxon>
        <taxon>Actinomycetales</taxon>
        <taxon>Actinomycetaceae</taxon>
        <taxon>Actinomyces</taxon>
    </lineage>
</organism>
<feature type="compositionally biased region" description="Low complexity" evidence="1">
    <location>
        <begin position="344"/>
        <end position="357"/>
    </location>
</feature>
<dbReference type="AlphaFoldDB" id="A0A9E7AG81"/>
<protein>
    <submittedName>
        <fullName evidence="4">Uncharacterized protein</fullName>
    </submittedName>
</protein>
<evidence type="ECO:0000256" key="1">
    <source>
        <dbReference type="SAM" id="MobiDB-lite"/>
    </source>
</evidence>
<dbReference type="EMBL" id="CP097095">
    <property type="protein sequence ID" value="UQF80090.1"/>
    <property type="molecule type" value="Genomic_DNA"/>
</dbReference>
<proteinExistence type="predicted"/>
<gene>
    <name evidence="4" type="ORF">M3I41_02075</name>
</gene>
<sequence>MRRKLTALMALLTLAVAGAIAPTAAADELSATYGATLESDGTFSEFVVVKNVSADTCKPIETFKPTYDEKTKNCIIGYTKRPKDVTKWESLKLTALGDNKYFFKFQPGYFQAIKLSVQKLYSNYSLNFTTINLIIPKGTTFLSGLEQATHVDNDNVWYKWNADNPYIYVKGTTILDASVAQYIPKGNNPYTGETSKPFPSTESSDSAANSKSPTPAATTNAIALNAKSKPNTSLYIATAISVSIIAAATIIAIALMNKKKQVVVQHFLNSHPRPFLPTELDSASAAYLDSHQPHAMPQGARVNQSLSASSPMRNQTPSATSGPGHQTLSALSSPRASTPSESRQQQPYQPGQGQPPYGSDPNYPQA</sequence>
<feature type="transmembrane region" description="Helical" evidence="2">
    <location>
        <begin position="234"/>
        <end position="256"/>
    </location>
</feature>
<keyword evidence="2" id="KW-0812">Transmembrane</keyword>
<keyword evidence="2" id="KW-0472">Membrane</keyword>
<dbReference type="RefSeq" id="WP_146002414.1">
    <property type="nucleotide sequence ID" value="NZ_PNHV01000001.1"/>
</dbReference>
<evidence type="ECO:0000256" key="2">
    <source>
        <dbReference type="SAM" id="Phobius"/>
    </source>
</evidence>
<name>A0A9E7AG81_9ACTO</name>
<evidence type="ECO:0000313" key="5">
    <source>
        <dbReference type="Proteomes" id="UP000830236"/>
    </source>
</evidence>
<feature type="region of interest" description="Disordered" evidence="1">
    <location>
        <begin position="188"/>
        <end position="216"/>
    </location>
</feature>
<feature type="compositionally biased region" description="Polar residues" evidence="1">
    <location>
        <begin position="301"/>
        <end position="343"/>
    </location>
</feature>
<keyword evidence="2" id="KW-1133">Transmembrane helix</keyword>
<feature type="signal peptide" evidence="3">
    <location>
        <begin position="1"/>
        <end position="25"/>
    </location>
</feature>
<evidence type="ECO:0000313" key="4">
    <source>
        <dbReference type="EMBL" id="UQF80090.1"/>
    </source>
</evidence>